<reference evidence="4 5" key="1">
    <citation type="submission" date="2020-08" db="EMBL/GenBank/DDBJ databases">
        <title>Genomic Encyclopedia of Type Strains, Phase III (KMG-III): the genomes of soil and plant-associated and newly described type strains.</title>
        <authorList>
            <person name="Whitman W."/>
        </authorList>
    </citation>
    <scope>NUCLEOTIDE SEQUENCE [LARGE SCALE GENOMIC DNA]</scope>
    <source>
        <strain evidence="4 5">CECT 8075</strain>
    </source>
</reference>
<feature type="region of interest" description="Disordered" evidence="1">
    <location>
        <begin position="1"/>
        <end position="27"/>
    </location>
</feature>
<proteinExistence type="predicted"/>
<sequence length="153" mass="16286">MDDILGDASSTWYVRPPSGGQYGPANGPTLGQWIQEGRVADNAMLWRDGWADWRIAKEVLPIFGASATTQNNGSVSPNSMAPASTPATAMPTAASATINSDPASDSRVEIRAGGKVLDTNKKRMSRKRVAISMMLACIFVVLLVALILVLKQP</sequence>
<dbReference type="EMBL" id="JACHXU010000033">
    <property type="protein sequence ID" value="MBB3210180.1"/>
    <property type="molecule type" value="Genomic_DNA"/>
</dbReference>
<dbReference type="SUPFAM" id="SSF55277">
    <property type="entry name" value="GYF domain"/>
    <property type="match status" value="1"/>
</dbReference>
<name>A0A7W5E4V4_9BACT</name>
<evidence type="ECO:0000313" key="4">
    <source>
        <dbReference type="EMBL" id="MBB3210180.1"/>
    </source>
</evidence>
<feature type="domain" description="GYF" evidence="3">
    <location>
        <begin position="12"/>
        <end position="59"/>
    </location>
</feature>
<evidence type="ECO:0000259" key="3">
    <source>
        <dbReference type="Pfam" id="PF14237"/>
    </source>
</evidence>
<organism evidence="4 5">
    <name type="scientific">Aporhodopirellula rubra</name>
    <dbReference type="NCBI Taxonomy" id="980271"/>
    <lineage>
        <taxon>Bacteria</taxon>
        <taxon>Pseudomonadati</taxon>
        <taxon>Planctomycetota</taxon>
        <taxon>Planctomycetia</taxon>
        <taxon>Pirellulales</taxon>
        <taxon>Pirellulaceae</taxon>
        <taxon>Aporhodopirellula</taxon>
    </lineage>
</organism>
<dbReference type="Proteomes" id="UP000536179">
    <property type="component" value="Unassembled WGS sequence"/>
</dbReference>
<protein>
    <submittedName>
        <fullName evidence="4">Putative nucleic acid-binding Zn ribbon protein</fullName>
    </submittedName>
</protein>
<dbReference type="InterPro" id="IPR035445">
    <property type="entry name" value="GYF-like_dom_sf"/>
</dbReference>
<comment type="caution">
    <text evidence="4">The sequence shown here is derived from an EMBL/GenBank/DDBJ whole genome shotgun (WGS) entry which is preliminary data.</text>
</comment>
<dbReference type="RefSeq" id="WP_246421151.1">
    <property type="nucleotide sequence ID" value="NZ_JACHXU010000033.1"/>
</dbReference>
<gene>
    <name evidence="4" type="ORF">FHS27_006026</name>
</gene>
<accession>A0A7W5E4V4</accession>
<feature type="transmembrane region" description="Helical" evidence="2">
    <location>
        <begin position="129"/>
        <end position="150"/>
    </location>
</feature>
<dbReference type="Pfam" id="PF14237">
    <property type="entry name" value="GYF_2"/>
    <property type="match status" value="1"/>
</dbReference>
<evidence type="ECO:0000313" key="5">
    <source>
        <dbReference type="Proteomes" id="UP000536179"/>
    </source>
</evidence>
<dbReference type="AlphaFoldDB" id="A0A7W5E4V4"/>
<keyword evidence="2" id="KW-1133">Transmembrane helix</keyword>
<keyword evidence="2" id="KW-0472">Membrane</keyword>
<evidence type="ECO:0000256" key="2">
    <source>
        <dbReference type="SAM" id="Phobius"/>
    </source>
</evidence>
<evidence type="ECO:0000256" key="1">
    <source>
        <dbReference type="SAM" id="MobiDB-lite"/>
    </source>
</evidence>
<keyword evidence="5" id="KW-1185">Reference proteome</keyword>
<dbReference type="InterPro" id="IPR025640">
    <property type="entry name" value="GYF_2"/>
</dbReference>
<keyword evidence="2" id="KW-0812">Transmembrane</keyword>